<dbReference type="PANTHER" id="PTHR33240:SF15">
    <property type="entry name" value="GAG-PRO-LIKE PROTEIN"/>
    <property type="match status" value="1"/>
</dbReference>
<keyword evidence="2" id="KW-0808">Transferase</keyword>
<dbReference type="SUPFAM" id="SSF56672">
    <property type="entry name" value="DNA/RNA polymerases"/>
    <property type="match status" value="1"/>
</dbReference>
<dbReference type="InterPro" id="IPR043502">
    <property type="entry name" value="DNA/RNA_pol_sf"/>
</dbReference>
<keyword evidence="2" id="KW-0548">Nucleotidyltransferase</keyword>
<reference evidence="2" key="1">
    <citation type="journal article" date="2022" name="Int. J. Mol. Sci.">
        <title>Draft Genome of Tanacetum Coccineum: Genomic Comparison of Closely Related Tanacetum-Family Plants.</title>
        <authorList>
            <person name="Yamashiro T."/>
            <person name="Shiraishi A."/>
            <person name="Nakayama K."/>
            <person name="Satake H."/>
        </authorList>
    </citation>
    <scope>NUCLEOTIDE SEQUENCE</scope>
</reference>
<dbReference type="EMBL" id="BQNB010017540">
    <property type="protein sequence ID" value="GJT64395.1"/>
    <property type="molecule type" value="Genomic_DNA"/>
</dbReference>
<sequence length="429" mass="48095">MLKAYDKDLTEISKIVRKANETLPNFKEMWVSESNAIPNVPELMQISSFMISYKCPELAKRFSDSIPKTVDELLKRVDDYLRSEEAFRNTELPKGEFQQKDPPHSSRILSNRTPTAPTAASAAGGSTQQGKLKQDVRQRGRTGKWSNGPQKSKALVVEAEVEGYLVRRIHVDEGASVEIMFEQCFNMLHPSIRARLVETQTTISGFSGEQVKPLGKIELDVCFGGSGLCRRAIMKFTIIPAPSPYNIILGCPGLKQLRVIPSTIHEMMKFPTPWGIATLVSQEPIIFEFKTEGKKQAIECPEETEPQEKVSLTEQVLVNPAYPGQLIVIGKGLSPKGSVQLKNLLKKHKDIFAWEPADRTGVPKRIIKHSLNANPLITPESQKRRVFCFEKSKVITQEVSEWLKAGIVRPVKYPTWISNPFLVKKVDGS</sequence>
<accession>A0ABQ5FNB3</accession>
<dbReference type="GO" id="GO:0003964">
    <property type="term" value="F:RNA-directed DNA polymerase activity"/>
    <property type="evidence" value="ECO:0007669"/>
    <property type="project" value="UniProtKB-KW"/>
</dbReference>
<reference evidence="2" key="2">
    <citation type="submission" date="2022-01" db="EMBL/GenBank/DDBJ databases">
        <authorList>
            <person name="Yamashiro T."/>
            <person name="Shiraishi A."/>
            <person name="Satake H."/>
            <person name="Nakayama K."/>
        </authorList>
    </citation>
    <scope>NUCLEOTIDE SEQUENCE</scope>
</reference>
<evidence type="ECO:0000313" key="3">
    <source>
        <dbReference type="Proteomes" id="UP001151760"/>
    </source>
</evidence>
<organism evidence="2 3">
    <name type="scientific">Tanacetum coccineum</name>
    <dbReference type="NCBI Taxonomy" id="301880"/>
    <lineage>
        <taxon>Eukaryota</taxon>
        <taxon>Viridiplantae</taxon>
        <taxon>Streptophyta</taxon>
        <taxon>Embryophyta</taxon>
        <taxon>Tracheophyta</taxon>
        <taxon>Spermatophyta</taxon>
        <taxon>Magnoliopsida</taxon>
        <taxon>eudicotyledons</taxon>
        <taxon>Gunneridae</taxon>
        <taxon>Pentapetalae</taxon>
        <taxon>asterids</taxon>
        <taxon>campanulids</taxon>
        <taxon>Asterales</taxon>
        <taxon>Asteraceae</taxon>
        <taxon>Asteroideae</taxon>
        <taxon>Anthemideae</taxon>
        <taxon>Anthemidinae</taxon>
        <taxon>Tanacetum</taxon>
    </lineage>
</organism>
<dbReference type="Gene3D" id="2.40.70.10">
    <property type="entry name" value="Acid Proteases"/>
    <property type="match status" value="1"/>
</dbReference>
<dbReference type="Gene3D" id="3.10.10.10">
    <property type="entry name" value="HIV Type 1 Reverse Transcriptase, subunit A, domain 1"/>
    <property type="match status" value="1"/>
</dbReference>
<evidence type="ECO:0000256" key="1">
    <source>
        <dbReference type="SAM" id="MobiDB-lite"/>
    </source>
</evidence>
<feature type="compositionally biased region" description="Low complexity" evidence="1">
    <location>
        <begin position="113"/>
        <end position="126"/>
    </location>
</feature>
<feature type="region of interest" description="Disordered" evidence="1">
    <location>
        <begin position="91"/>
        <end position="149"/>
    </location>
</feature>
<dbReference type="Proteomes" id="UP001151760">
    <property type="component" value="Unassembled WGS sequence"/>
</dbReference>
<name>A0ABQ5FNB3_9ASTR</name>
<proteinExistence type="predicted"/>
<dbReference type="PANTHER" id="PTHR33240">
    <property type="entry name" value="OS08G0508500 PROTEIN"/>
    <property type="match status" value="1"/>
</dbReference>
<gene>
    <name evidence="2" type="ORF">Tco_1015875</name>
</gene>
<dbReference type="CDD" id="cd00303">
    <property type="entry name" value="retropepsin_like"/>
    <property type="match status" value="1"/>
</dbReference>
<evidence type="ECO:0000313" key="2">
    <source>
        <dbReference type="EMBL" id="GJT64395.1"/>
    </source>
</evidence>
<keyword evidence="3" id="KW-1185">Reference proteome</keyword>
<protein>
    <submittedName>
        <fullName evidence="2">Reverse transcriptase domain-containing protein</fullName>
    </submittedName>
</protein>
<comment type="caution">
    <text evidence="2">The sequence shown here is derived from an EMBL/GenBank/DDBJ whole genome shotgun (WGS) entry which is preliminary data.</text>
</comment>
<dbReference type="InterPro" id="IPR021109">
    <property type="entry name" value="Peptidase_aspartic_dom_sf"/>
</dbReference>
<feature type="compositionally biased region" description="Basic and acidic residues" evidence="1">
    <location>
        <begin position="91"/>
        <end position="104"/>
    </location>
</feature>
<keyword evidence="2" id="KW-0695">RNA-directed DNA polymerase</keyword>